<dbReference type="Pfam" id="PF08448">
    <property type="entry name" value="PAS_4"/>
    <property type="match status" value="1"/>
</dbReference>
<dbReference type="InterPro" id="IPR011006">
    <property type="entry name" value="CheY-like_superfamily"/>
</dbReference>
<evidence type="ECO:0000256" key="2">
    <source>
        <dbReference type="ARBA" id="ARBA00004429"/>
    </source>
</evidence>
<dbReference type="PROSITE" id="PS50109">
    <property type="entry name" value="HIS_KIN"/>
    <property type="match status" value="1"/>
</dbReference>
<dbReference type="EC" id="2.7.13.3" evidence="3"/>
<dbReference type="RefSeq" id="WP_200597593.1">
    <property type="nucleotide sequence ID" value="NZ_JAEPBG010000020.1"/>
</dbReference>
<keyword evidence="15" id="KW-1185">Reference proteome</keyword>
<dbReference type="Pfam" id="PF00989">
    <property type="entry name" value="PAS"/>
    <property type="match status" value="2"/>
</dbReference>
<dbReference type="PANTHER" id="PTHR43547:SF2">
    <property type="entry name" value="HYBRID SIGNAL TRANSDUCTION HISTIDINE KINASE C"/>
    <property type="match status" value="1"/>
</dbReference>
<evidence type="ECO:0000256" key="6">
    <source>
        <dbReference type="ARBA" id="ARBA00022777"/>
    </source>
</evidence>
<dbReference type="SUPFAM" id="SSF55874">
    <property type="entry name" value="ATPase domain of HSP90 chaperone/DNA topoisomerase II/histidine kinase"/>
    <property type="match status" value="1"/>
</dbReference>
<dbReference type="InterPro" id="IPR005467">
    <property type="entry name" value="His_kinase_dom"/>
</dbReference>
<comment type="subcellular location">
    <subcellularLocation>
        <location evidence="2">Cell inner membrane</location>
        <topology evidence="2">Multi-pass membrane protein</topology>
    </subcellularLocation>
</comment>
<sequence length="890" mass="97817">MFATGSENTGLSAFDSVLFECSPDCVKLLDLDGRLLAMNHNGQCVMEIDDFGAVANSPLAMLWPEASRETVQSAIASARAGQTGRFRAFCPTAKGTPKWWDVTVMPVPAANGEATRLLSVSRDVTVEHDAWERLQFSQAQFARLLDSSAEGIYGMAPDNSCTFMNRAGAAMLGYEPDELIGRQLHALIHHHHADGSLYPAVECRLLNAVAKGDSLRVENEVFWRKDGTPIAVSYSVAPTMQDGAYVGAVVTFTDVTQRKASERALQDSEKRFRSMADAIPQIVWSIDDQGRAVFFNKQWTIYTGAAIAPDTPADVSAQFVHQDDHEPTMRAWQKAWEERITFTMEHRIRSASGEYRWFLVRAEPFFDAAGKIVQWFGTSTDIHDRKQAEVELFASRERLEKIISQAATGVVEADAHGRIVLVNGKYCQMLGYTEEELIGTSILEVTAPDSVEQTMAVLQGLVEGDKGYTIDKQYRRKDGSLLWATSSVTALHGPEHQFQGLVAIVIDVTERKRVEEALKGADRRKDEFLAMLAHELRNPLAPIGAAAELLQLAQLSEARVRQTSQIIARQVRHMTGLVDDLLDVSRVTRGLVELDNAPLDISHVITDAVEQVTPLIRSRRHQLGMQLTPEAPLVMGDKKRLVQVLANLLNNAAKYMHEGGRILLKTEVRNDSVVIDVQDEGIGMTPELVSRAFDLFAQAERSSDRSSGGLGLGLALVRSLVELHHGTVTCESAGLGKGSRFTVRLPRLAPRDSGNAPEFAGSAMRHPVASLRMMVVDDNVDAAAMLAMLLETQGHRVAVEHDSRSALQRAREEAPQVCLLDIGLPEMDGNELARRLRAQAETAHTVLIAVTGYGQESDRAEMMAAGFDRHLVKPVDTGKLAAILAEVGRR</sequence>
<dbReference type="InterPro" id="IPR035965">
    <property type="entry name" value="PAS-like_dom_sf"/>
</dbReference>
<keyword evidence="6" id="KW-0418">Kinase</keyword>
<comment type="catalytic activity">
    <reaction evidence="1">
        <text>ATP + protein L-histidine = ADP + protein N-phospho-L-histidine.</text>
        <dbReference type="EC" id="2.7.13.3"/>
    </reaction>
</comment>
<dbReference type="SMART" id="SM00388">
    <property type="entry name" value="HisKA"/>
    <property type="match status" value="1"/>
</dbReference>
<dbReference type="Proteomes" id="UP000622890">
    <property type="component" value="Unassembled WGS sequence"/>
</dbReference>
<dbReference type="PROSITE" id="PS50110">
    <property type="entry name" value="RESPONSE_REGULATORY"/>
    <property type="match status" value="1"/>
</dbReference>
<protein>
    <recommendedName>
        <fullName evidence="3">histidine kinase</fullName>
        <ecNumber evidence="3">2.7.13.3</ecNumber>
    </recommendedName>
</protein>
<feature type="domain" description="PAS" evidence="12">
    <location>
        <begin position="137"/>
        <end position="189"/>
    </location>
</feature>
<evidence type="ECO:0000256" key="8">
    <source>
        <dbReference type="ARBA" id="ARBA00023136"/>
    </source>
</evidence>
<dbReference type="InterPro" id="IPR013656">
    <property type="entry name" value="PAS_4"/>
</dbReference>
<dbReference type="GO" id="GO:0005886">
    <property type="term" value="C:plasma membrane"/>
    <property type="evidence" value="ECO:0007669"/>
    <property type="project" value="UniProtKB-SubCell"/>
</dbReference>
<dbReference type="InterPro" id="IPR000014">
    <property type="entry name" value="PAS"/>
</dbReference>
<evidence type="ECO:0000313" key="14">
    <source>
        <dbReference type="EMBL" id="MBK4738405.1"/>
    </source>
</evidence>
<dbReference type="Pfam" id="PF00512">
    <property type="entry name" value="HisKA"/>
    <property type="match status" value="1"/>
</dbReference>
<dbReference type="SUPFAM" id="SSF55785">
    <property type="entry name" value="PYP-like sensor domain (PAS domain)"/>
    <property type="match status" value="4"/>
</dbReference>
<evidence type="ECO:0000256" key="1">
    <source>
        <dbReference type="ARBA" id="ARBA00000085"/>
    </source>
</evidence>
<dbReference type="FunFam" id="1.10.287.130:FF:000001">
    <property type="entry name" value="Two-component sensor histidine kinase"/>
    <property type="match status" value="1"/>
</dbReference>
<evidence type="ECO:0000259" key="10">
    <source>
        <dbReference type="PROSITE" id="PS50109"/>
    </source>
</evidence>
<name>A0A934SXL2_9BURK</name>
<dbReference type="Gene3D" id="3.30.450.20">
    <property type="entry name" value="PAS domain"/>
    <property type="match status" value="4"/>
</dbReference>
<dbReference type="InterPro" id="IPR036890">
    <property type="entry name" value="HATPase_C_sf"/>
</dbReference>
<dbReference type="InterPro" id="IPR004358">
    <property type="entry name" value="Sig_transdc_His_kin-like_C"/>
</dbReference>
<dbReference type="PROSITE" id="PS50112">
    <property type="entry name" value="PAS"/>
    <property type="match status" value="3"/>
</dbReference>
<feature type="domain" description="PAS" evidence="12">
    <location>
        <begin position="395"/>
        <end position="465"/>
    </location>
</feature>
<dbReference type="EMBL" id="JAEPBG010000020">
    <property type="protein sequence ID" value="MBK4738405.1"/>
    <property type="molecule type" value="Genomic_DNA"/>
</dbReference>
<evidence type="ECO:0000256" key="9">
    <source>
        <dbReference type="PROSITE-ProRule" id="PRU00169"/>
    </source>
</evidence>
<keyword evidence="4 9" id="KW-0597">Phosphoprotein</keyword>
<dbReference type="InterPro" id="IPR013767">
    <property type="entry name" value="PAS_fold"/>
</dbReference>
<reference evidence="14" key="1">
    <citation type="submission" date="2021-01" db="EMBL/GenBank/DDBJ databases">
        <title>Genome sequence of strain Noviherbaspirillum sp. DKR-6.</title>
        <authorList>
            <person name="Chaudhary D.K."/>
        </authorList>
    </citation>
    <scope>NUCLEOTIDE SEQUENCE</scope>
    <source>
        <strain evidence="14">DKR-6</strain>
    </source>
</reference>
<gene>
    <name evidence="14" type="ORF">JJB74_27600</name>
</gene>
<evidence type="ECO:0000256" key="5">
    <source>
        <dbReference type="ARBA" id="ARBA00022679"/>
    </source>
</evidence>
<comment type="caution">
    <text evidence="14">The sequence shown here is derived from an EMBL/GenBank/DDBJ whole genome shotgun (WGS) entry which is preliminary data.</text>
</comment>
<dbReference type="CDD" id="cd17580">
    <property type="entry name" value="REC_2_DhkD-like"/>
    <property type="match status" value="1"/>
</dbReference>
<feature type="domain" description="PAC" evidence="13">
    <location>
        <begin position="468"/>
        <end position="520"/>
    </location>
</feature>
<evidence type="ECO:0000256" key="3">
    <source>
        <dbReference type="ARBA" id="ARBA00012438"/>
    </source>
</evidence>
<keyword evidence="7" id="KW-0902">Two-component regulatory system</keyword>
<dbReference type="FunFam" id="3.30.565.10:FF:000006">
    <property type="entry name" value="Sensor histidine kinase WalK"/>
    <property type="match status" value="1"/>
</dbReference>
<feature type="modified residue" description="4-aspartylphosphate" evidence="9">
    <location>
        <position position="821"/>
    </location>
</feature>
<feature type="domain" description="PAC" evidence="13">
    <location>
        <begin position="82"/>
        <end position="136"/>
    </location>
</feature>
<evidence type="ECO:0000256" key="4">
    <source>
        <dbReference type="ARBA" id="ARBA00022553"/>
    </source>
</evidence>
<dbReference type="SMART" id="SM00448">
    <property type="entry name" value="REC"/>
    <property type="match status" value="1"/>
</dbReference>
<dbReference type="Gene3D" id="3.30.565.10">
    <property type="entry name" value="Histidine kinase-like ATPase, C-terminal domain"/>
    <property type="match status" value="1"/>
</dbReference>
<dbReference type="GO" id="GO:0006355">
    <property type="term" value="P:regulation of DNA-templated transcription"/>
    <property type="evidence" value="ECO:0007669"/>
    <property type="project" value="InterPro"/>
</dbReference>
<dbReference type="Gene3D" id="3.40.50.2300">
    <property type="match status" value="1"/>
</dbReference>
<feature type="domain" description="Histidine kinase" evidence="10">
    <location>
        <begin position="531"/>
        <end position="749"/>
    </location>
</feature>
<dbReference type="Pfam" id="PF02518">
    <property type="entry name" value="HATPase_c"/>
    <property type="match status" value="1"/>
</dbReference>
<feature type="domain" description="PAC" evidence="13">
    <location>
        <begin position="342"/>
        <end position="394"/>
    </location>
</feature>
<dbReference type="InterPro" id="IPR013655">
    <property type="entry name" value="PAS_fold_3"/>
</dbReference>
<feature type="domain" description="Response regulatory" evidence="11">
    <location>
        <begin position="772"/>
        <end position="888"/>
    </location>
</feature>
<dbReference type="PROSITE" id="PS50113">
    <property type="entry name" value="PAC"/>
    <property type="match status" value="4"/>
</dbReference>
<evidence type="ECO:0000259" key="12">
    <source>
        <dbReference type="PROSITE" id="PS50112"/>
    </source>
</evidence>
<proteinExistence type="predicted"/>
<dbReference type="PRINTS" id="PR00344">
    <property type="entry name" value="BCTRLSENSOR"/>
</dbReference>
<evidence type="ECO:0000256" key="7">
    <source>
        <dbReference type="ARBA" id="ARBA00023012"/>
    </source>
</evidence>
<dbReference type="SMART" id="SM00387">
    <property type="entry name" value="HATPase_c"/>
    <property type="match status" value="1"/>
</dbReference>
<dbReference type="CDD" id="cd00130">
    <property type="entry name" value="PAS"/>
    <property type="match status" value="3"/>
</dbReference>
<dbReference type="Pfam" id="PF00072">
    <property type="entry name" value="Response_reg"/>
    <property type="match status" value="1"/>
</dbReference>
<accession>A0A934SXL2</accession>
<dbReference type="CDD" id="cd00082">
    <property type="entry name" value="HisKA"/>
    <property type="match status" value="1"/>
</dbReference>
<dbReference type="InterPro" id="IPR003594">
    <property type="entry name" value="HATPase_dom"/>
</dbReference>
<keyword evidence="5" id="KW-0808">Transferase</keyword>
<dbReference type="SMART" id="SM00091">
    <property type="entry name" value="PAS"/>
    <property type="match status" value="4"/>
</dbReference>
<dbReference type="Gene3D" id="1.10.287.130">
    <property type="match status" value="1"/>
</dbReference>
<dbReference type="NCBIfam" id="TIGR00229">
    <property type="entry name" value="sensory_box"/>
    <property type="match status" value="3"/>
</dbReference>
<dbReference type="AlphaFoldDB" id="A0A934SXL2"/>
<organism evidence="14 15">
    <name type="scientific">Noviherbaspirillum pedocola</name>
    <dbReference type="NCBI Taxonomy" id="2801341"/>
    <lineage>
        <taxon>Bacteria</taxon>
        <taxon>Pseudomonadati</taxon>
        <taxon>Pseudomonadota</taxon>
        <taxon>Betaproteobacteria</taxon>
        <taxon>Burkholderiales</taxon>
        <taxon>Oxalobacteraceae</taxon>
        <taxon>Noviherbaspirillum</taxon>
    </lineage>
</organism>
<dbReference type="FunFam" id="3.30.450.20:FF:000099">
    <property type="entry name" value="Sensory box sensor histidine kinase"/>
    <property type="match status" value="1"/>
</dbReference>
<dbReference type="Pfam" id="PF08447">
    <property type="entry name" value="PAS_3"/>
    <property type="match status" value="1"/>
</dbReference>
<dbReference type="SUPFAM" id="SSF52172">
    <property type="entry name" value="CheY-like"/>
    <property type="match status" value="1"/>
</dbReference>
<dbReference type="SUPFAM" id="SSF47384">
    <property type="entry name" value="Homodimeric domain of signal transducing histidine kinase"/>
    <property type="match status" value="1"/>
</dbReference>
<dbReference type="InterPro" id="IPR036097">
    <property type="entry name" value="HisK_dim/P_sf"/>
</dbReference>
<dbReference type="InterPro" id="IPR001610">
    <property type="entry name" value="PAC"/>
</dbReference>
<dbReference type="InterPro" id="IPR003661">
    <property type="entry name" value="HisK_dim/P_dom"/>
</dbReference>
<dbReference type="InterPro" id="IPR001789">
    <property type="entry name" value="Sig_transdc_resp-reg_receiver"/>
</dbReference>
<feature type="domain" description="PAC" evidence="13">
    <location>
        <begin position="215"/>
        <end position="267"/>
    </location>
</feature>
<dbReference type="InterPro" id="IPR000700">
    <property type="entry name" value="PAS-assoc_C"/>
</dbReference>
<dbReference type="PANTHER" id="PTHR43547">
    <property type="entry name" value="TWO-COMPONENT HISTIDINE KINASE"/>
    <property type="match status" value="1"/>
</dbReference>
<evidence type="ECO:0000259" key="11">
    <source>
        <dbReference type="PROSITE" id="PS50110"/>
    </source>
</evidence>
<keyword evidence="8" id="KW-0472">Membrane</keyword>
<evidence type="ECO:0000313" key="15">
    <source>
        <dbReference type="Proteomes" id="UP000622890"/>
    </source>
</evidence>
<feature type="domain" description="PAS" evidence="12">
    <location>
        <begin position="268"/>
        <end position="339"/>
    </location>
</feature>
<dbReference type="SMART" id="SM00086">
    <property type="entry name" value="PAC"/>
    <property type="match status" value="4"/>
</dbReference>
<evidence type="ECO:0000259" key="13">
    <source>
        <dbReference type="PROSITE" id="PS50113"/>
    </source>
</evidence>
<dbReference type="GO" id="GO:0000155">
    <property type="term" value="F:phosphorelay sensor kinase activity"/>
    <property type="evidence" value="ECO:0007669"/>
    <property type="project" value="InterPro"/>
</dbReference>
<dbReference type="Pfam" id="PF13188">
    <property type="entry name" value="PAS_8"/>
    <property type="match status" value="1"/>
</dbReference>